<organism evidence="3 4">
    <name type="scientific">Caenispirillum salinarum AK4</name>
    <dbReference type="NCBI Taxonomy" id="1238182"/>
    <lineage>
        <taxon>Bacteria</taxon>
        <taxon>Pseudomonadati</taxon>
        <taxon>Pseudomonadota</taxon>
        <taxon>Alphaproteobacteria</taxon>
        <taxon>Rhodospirillales</taxon>
        <taxon>Novispirillaceae</taxon>
        <taxon>Caenispirillum</taxon>
    </lineage>
</organism>
<keyword evidence="1" id="KW-0812">Transmembrane</keyword>
<dbReference type="NCBIfam" id="NF033554">
    <property type="entry name" value="floc_PepA"/>
    <property type="match status" value="1"/>
</dbReference>
<dbReference type="Pfam" id="PF07589">
    <property type="entry name" value="PEP-CTERM"/>
    <property type="match status" value="1"/>
</dbReference>
<feature type="domain" description="Ice-binding protein C-terminal" evidence="2">
    <location>
        <begin position="232"/>
        <end position="256"/>
    </location>
</feature>
<evidence type="ECO:0000259" key="2">
    <source>
        <dbReference type="Pfam" id="PF07589"/>
    </source>
</evidence>
<protein>
    <recommendedName>
        <fullName evidence="2">Ice-binding protein C-terminal domain-containing protein</fullName>
    </recommendedName>
</protein>
<evidence type="ECO:0000313" key="4">
    <source>
        <dbReference type="Proteomes" id="UP000009881"/>
    </source>
</evidence>
<proteinExistence type="predicted"/>
<keyword evidence="4" id="KW-1185">Reference proteome</keyword>
<dbReference type="AlphaFoldDB" id="K9H5B9"/>
<dbReference type="eggNOG" id="ENOG5033MPB">
    <property type="taxonomic scope" value="Bacteria"/>
</dbReference>
<reference evidence="3 4" key="1">
    <citation type="journal article" date="2013" name="Genome Announc.">
        <title>Draft Genome Sequence of an Alphaproteobacterium, Caenispirillum salinarum AK4(T), Isolated from a Solar Saltern.</title>
        <authorList>
            <person name="Khatri I."/>
            <person name="Singh A."/>
            <person name="Korpole S."/>
            <person name="Pinnaka A.K."/>
            <person name="Subramanian S."/>
        </authorList>
    </citation>
    <scope>NUCLEOTIDE SEQUENCE [LARGE SCALE GENOMIC DNA]</scope>
    <source>
        <strain evidence="3 4">AK4</strain>
    </source>
</reference>
<name>K9H5B9_9PROT</name>
<dbReference type="NCBIfam" id="TIGR02595">
    <property type="entry name" value="PEP_CTERM"/>
    <property type="match status" value="1"/>
</dbReference>
<sequence>MYAAPAAAAPEFTVDENPVGGNEVTADAMVFLFTAFTDVDGTPDAGTFTQEGQVRYTTFTLNGVDLTAGLNTEYKLFGNFTATGSSTSVADGSITEAEGLYDTFEFTLYYDRTPTDTPLDLDPSDSVVDPFRYEVDGDTETVLTASLVLGSQTIQVIPNEIITFVIDLEIALTPFGEQYFIDPVPFYQLQLNSGIAVNAITDDGFDVFDGTVASGDFSVISQGTGATTFARVPEPATLALLGFGLAGIGIGGWRRRKAA</sequence>
<dbReference type="InterPro" id="IPR013424">
    <property type="entry name" value="Ice-binding_C"/>
</dbReference>
<dbReference type="EMBL" id="ANHY01000002">
    <property type="protein sequence ID" value="EKV32757.1"/>
    <property type="molecule type" value="Genomic_DNA"/>
</dbReference>
<evidence type="ECO:0000256" key="1">
    <source>
        <dbReference type="SAM" id="Phobius"/>
    </source>
</evidence>
<dbReference type="Proteomes" id="UP000009881">
    <property type="component" value="Unassembled WGS sequence"/>
</dbReference>
<gene>
    <name evidence="3" type="ORF">C882_1595</name>
</gene>
<keyword evidence="1" id="KW-0472">Membrane</keyword>
<keyword evidence="1" id="KW-1133">Transmembrane helix</keyword>
<feature type="transmembrane region" description="Helical" evidence="1">
    <location>
        <begin position="236"/>
        <end position="253"/>
    </location>
</feature>
<evidence type="ECO:0000313" key="3">
    <source>
        <dbReference type="EMBL" id="EKV32757.1"/>
    </source>
</evidence>
<comment type="caution">
    <text evidence="3">The sequence shown here is derived from an EMBL/GenBank/DDBJ whole genome shotgun (WGS) entry which is preliminary data.</text>
</comment>
<accession>K9H5B9</accession>